<dbReference type="Proteomes" id="UP000219564">
    <property type="component" value="Unassembled WGS sequence"/>
</dbReference>
<organism evidence="1 2">
    <name type="scientific">Pseudomonas lundensis</name>
    <dbReference type="NCBI Taxonomy" id="86185"/>
    <lineage>
        <taxon>Bacteria</taxon>
        <taxon>Pseudomonadati</taxon>
        <taxon>Pseudomonadota</taxon>
        <taxon>Gammaproteobacteria</taxon>
        <taxon>Pseudomonadales</taxon>
        <taxon>Pseudomonadaceae</taxon>
        <taxon>Pseudomonas</taxon>
    </lineage>
</organism>
<gene>
    <name evidence="1" type="ORF">PLUA15_230069</name>
</gene>
<proteinExistence type="predicted"/>
<reference evidence="1 2" key="1">
    <citation type="submission" date="2017-08" db="EMBL/GenBank/DDBJ databases">
        <authorList>
            <person name="Chaillou S."/>
        </authorList>
    </citation>
    <scope>NUCLEOTIDE SEQUENCE [LARGE SCALE GENOMIC DNA]</scope>
    <source>
        <strain evidence="1 2">MFPA15A1205</strain>
    </source>
</reference>
<evidence type="ECO:0000313" key="1">
    <source>
        <dbReference type="EMBL" id="SOB52326.1"/>
    </source>
</evidence>
<name>A0AAX2H901_9PSED</name>
<comment type="caution">
    <text evidence="1">The sequence shown here is derived from an EMBL/GenBank/DDBJ whole genome shotgun (WGS) entry which is preliminary data.</text>
</comment>
<protein>
    <submittedName>
        <fullName evidence="1">Uncharacterized protein</fullName>
    </submittedName>
</protein>
<evidence type="ECO:0000313" key="2">
    <source>
        <dbReference type="Proteomes" id="UP000219564"/>
    </source>
</evidence>
<accession>A0AAX2H901</accession>
<sequence length="59" mass="6531">MRPRPWQGAGHVLWIRTLWAAGSNGAMTLAANGRFARPAAKVLKVMRGASRFDRLRLNA</sequence>
<dbReference type="EMBL" id="OBKZ01000016">
    <property type="protein sequence ID" value="SOB52326.1"/>
    <property type="molecule type" value="Genomic_DNA"/>
</dbReference>
<dbReference type="AlphaFoldDB" id="A0AAX2H901"/>